<proteinExistence type="predicted"/>
<name>A0A0E9SRL0_ANGAN</name>
<protein>
    <submittedName>
        <fullName evidence="2">Uncharacterized protein</fullName>
    </submittedName>
</protein>
<evidence type="ECO:0000256" key="1">
    <source>
        <dbReference type="SAM" id="SignalP"/>
    </source>
</evidence>
<reference evidence="2" key="1">
    <citation type="submission" date="2014-11" db="EMBL/GenBank/DDBJ databases">
        <authorList>
            <person name="Amaro Gonzalez C."/>
        </authorList>
    </citation>
    <scope>NUCLEOTIDE SEQUENCE</scope>
</reference>
<reference evidence="2" key="2">
    <citation type="journal article" date="2015" name="Fish Shellfish Immunol.">
        <title>Early steps in the European eel (Anguilla anguilla)-Vibrio vulnificus interaction in the gills: Role of the RtxA13 toxin.</title>
        <authorList>
            <person name="Callol A."/>
            <person name="Pajuelo D."/>
            <person name="Ebbesson L."/>
            <person name="Teles M."/>
            <person name="MacKenzie S."/>
            <person name="Amaro C."/>
        </authorList>
    </citation>
    <scope>NUCLEOTIDE SEQUENCE</scope>
</reference>
<feature type="signal peptide" evidence="1">
    <location>
        <begin position="1"/>
        <end position="23"/>
    </location>
</feature>
<sequence>MVTWPSRCCVPMKMLAQVRFLLAYASLGARMDYEIHVFIWNQSVYSTNNDYSLHL</sequence>
<feature type="chain" id="PRO_5002433017" evidence="1">
    <location>
        <begin position="24"/>
        <end position="55"/>
    </location>
</feature>
<keyword evidence="1" id="KW-0732">Signal</keyword>
<dbReference type="EMBL" id="GBXM01064578">
    <property type="protein sequence ID" value="JAH43999.1"/>
    <property type="molecule type" value="Transcribed_RNA"/>
</dbReference>
<dbReference type="AlphaFoldDB" id="A0A0E9SRL0"/>
<accession>A0A0E9SRL0</accession>
<evidence type="ECO:0000313" key="2">
    <source>
        <dbReference type="EMBL" id="JAH43999.1"/>
    </source>
</evidence>
<organism evidence="2">
    <name type="scientific">Anguilla anguilla</name>
    <name type="common">European freshwater eel</name>
    <name type="synonym">Muraena anguilla</name>
    <dbReference type="NCBI Taxonomy" id="7936"/>
    <lineage>
        <taxon>Eukaryota</taxon>
        <taxon>Metazoa</taxon>
        <taxon>Chordata</taxon>
        <taxon>Craniata</taxon>
        <taxon>Vertebrata</taxon>
        <taxon>Euteleostomi</taxon>
        <taxon>Actinopterygii</taxon>
        <taxon>Neopterygii</taxon>
        <taxon>Teleostei</taxon>
        <taxon>Anguilliformes</taxon>
        <taxon>Anguillidae</taxon>
        <taxon>Anguilla</taxon>
    </lineage>
</organism>